<comment type="caution">
    <text evidence="1">The sequence shown here is derived from an EMBL/GenBank/DDBJ whole genome shotgun (WGS) entry which is preliminary data.</text>
</comment>
<dbReference type="InterPro" id="IPR036388">
    <property type="entry name" value="WH-like_DNA-bd_sf"/>
</dbReference>
<dbReference type="Pfam" id="PF02082">
    <property type="entry name" value="Rrf2"/>
    <property type="match status" value="1"/>
</dbReference>
<dbReference type="InterPro" id="IPR000944">
    <property type="entry name" value="Tscrpt_reg_Rrf2"/>
</dbReference>
<dbReference type="PANTHER" id="PTHR33221:SF15">
    <property type="entry name" value="HTH-TYPE TRANSCRIPTIONAL REGULATOR YWGB-RELATED"/>
    <property type="match status" value="1"/>
</dbReference>
<dbReference type="Gene3D" id="1.10.10.10">
    <property type="entry name" value="Winged helix-like DNA-binding domain superfamily/Winged helix DNA-binding domain"/>
    <property type="match status" value="1"/>
</dbReference>
<protein>
    <submittedName>
        <fullName evidence="1">Rrf2 family transcriptional regulator</fullName>
    </submittedName>
</protein>
<proteinExistence type="predicted"/>
<accession>A0ABW0M0X8</accession>
<dbReference type="PANTHER" id="PTHR33221">
    <property type="entry name" value="WINGED HELIX-TURN-HELIX TRANSCRIPTIONAL REGULATOR, RRF2 FAMILY"/>
    <property type="match status" value="1"/>
</dbReference>
<dbReference type="InterPro" id="IPR036390">
    <property type="entry name" value="WH_DNA-bd_sf"/>
</dbReference>
<organism evidence="1 2">
    <name type="scientific">Cohnella suwonensis</name>
    <dbReference type="NCBI Taxonomy" id="696072"/>
    <lineage>
        <taxon>Bacteria</taxon>
        <taxon>Bacillati</taxon>
        <taxon>Bacillota</taxon>
        <taxon>Bacilli</taxon>
        <taxon>Bacillales</taxon>
        <taxon>Paenibacillaceae</taxon>
        <taxon>Cohnella</taxon>
    </lineage>
</organism>
<dbReference type="EMBL" id="JBHSMH010000082">
    <property type="protein sequence ID" value="MFC5470927.1"/>
    <property type="molecule type" value="Genomic_DNA"/>
</dbReference>
<dbReference type="RefSeq" id="WP_209748226.1">
    <property type="nucleotide sequence ID" value="NZ_JBHSMH010000082.1"/>
</dbReference>
<dbReference type="Proteomes" id="UP001596105">
    <property type="component" value="Unassembled WGS sequence"/>
</dbReference>
<gene>
    <name evidence="1" type="ORF">ACFPPD_19760</name>
</gene>
<evidence type="ECO:0000313" key="2">
    <source>
        <dbReference type="Proteomes" id="UP001596105"/>
    </source>
</evidence>
<reference evidence="2" key="1">
    <citation type="journal article" date="2019" name="Int. J. Syst. Evol. Microbiol.">
        <title>The Global Catalogue of Microorganisms (GCM) 10K type strain sequencing project: providing services to taxonomists for standard genome sequencing and annotation.</title>
        <authorList>
            <consortium name="The Broad Institute Genomics Platform"/>
            <consortium name="The Broad Institute Genome Sequencing Center for Infectious Disease"/>
            <person name="Wu L."/>
            <person name="Ma J."/>
        </authorList>
    </citation>
    <scope>NUCLEOTIDE SEQUENCE [LARGE SCALE GENOMIC DNA]</scope>
    <source>
        <strain evidence="2">CCUG 57113</strain>
    </source>
</reference>
<evidence type="ECO:0000313" key="1">
    <source>
        <dbReference type="EMBL" id="MFC5470927.1"/>
    </source>
</evidence>
<dbReference type="SUPFAM" id="SSF46785">
    <property type="entry name" value="Winged helix' DNA-binding domain"/>
    <property type="match status" value="1"/>
</dbReference>
<keyword evidence="2" id="KW-1185">Reference proteome</keyword>
<sequence>MISSRFTVAVHILALVHINNGNVTSDYIAASVNTNPAVIRRIMSMLSKAGLISSHPGIIGINLQKPISEITLLDVYQAVEIPETKELFTVHQNTNPQCVVGKEIQQVLGAPLIEAQKQMEQALAHTSIESIVADILHRHNNF</sequence>
<name>A0ABW0M0X8_9BACL</name>